<reference evidence="1 2" key="1">
    <citation type="submission" date="2019-03" db="EMBL/GenBank/DDBJ databases">
        <title>Ramlibacter sp. 18x22-1, whole genome shotgun sequence.</title>
        <authorList>
            <person name="Zhang X."/>
            <person name="Feng G."/>
            <person name="Zhu H."/>
        </authorList>
    </citation>
    <scope>NUCLEOTIDE SEQUENCE [LARGE SCALE GENOMIC DNA]</scope>
    <source>
        <strain evidence="1 2">18x22-1</strain>
    </source>
</reference>
<evidence type="ECO:0000313" key="2">
    <source>
        <dbReference type="Proteomes" id="UP000297839"/>
    </source>
</evidence>
<comment type="caution">
    <text evidence="1">The sequence shown here is derived from an EMBL/GenBank/DDBJ whole genome shotgun (WGS) entry which is preliminary data.</text>
</comment>
<keyword evidence="2" id="KW-1185">Reference proteome</keyword>
<dbReference type="AlphaFoldDB" id="A0A4Z0CBC8"/>
<name>A0A4Z0CBC8_9BURK</name>
<evidence type="ECO:0000313" key="1">
    <source>
        <dbReference type="EMBL" id="TFZ08314.1"/>
    </source>
</evidence>
<dbReference type="EMBL" id="SMLK01000001">
    <property type="protein sequence ID" value="TFZ08314.1"/>
    <property type="molecule type" value="Genomic_DNA"/>
</dbReference>
<evidence type="ECO:0008006" key="3">
    <source>
        <dbReference type="Google" id="ProtNLM"/>
    </source>
</evidence>
<dbReference type="Proteomes" id="UP000297839">
    <property type="component" value="Unassembled WGS sequence"/>
</dbReference>
<proteinExistence type="predicted"/>
<protein>
    <recommendedName>
        <fullName evidence="3">STAS/SEC14 domain-containing protein</fullName>
    </recommendedName>
</protein>
<organism evidence="1 2">
    <name type="scientific">Ramlibacter humi</name>
    <dbReference type="NCBI Taxonomy" id="2530451"/>
    <lineage>
        <taxon>Bacteria</taxon>
        <taxon>Pseudomonadati</taxon>
        <taxon>Pseudomonadota</taxon>
        <taxon>Betaproteobacteria</taxon>
        <taxon>Burkholderiales</taxon>
        <taxon>Comamonadaceae</taxon>
        <taxon>Ramlibacter</taxon>
    </lineage>
</organism>
<sequence>MLFNIAVKHGGPWLLVVGSGPAEFCDLAALVDVAARLANAKSYRCVLADLLAVDPQLTQDEFARIGRYVATALDGLDRVAAVVARDRSTTESAANQAGFRLRMFSDLHTAEAWLASEAHAA</sequence>
<gene>
    <name evidence="1" type="ORF">EZ216_03910</name>
</gene>
<dbReference type="RefSeq" id="WP_135248250.1">
    <property type="nucleotide sequence ID" value="NZ_SMLK01000001.1"/>
</dbReference>
<accession>A0A4Z0CBC8</accession>